<accession>A0ABX1EEH0</accession>
<evidence type="ECO:0000256" key="1">
    <source>
        <dbReference type="ARBA" id="ARBA00022679"/>
    </source>
</evidence>
<protein>
    <submittedName>
        <fullName evidence="3">GNAT family N-acetyltransferase</fullName>
    </submittedName>
</protein>
<comment type="caution">
    <text evidence="3">The sequence shown here is derived from an EMBL/GenBank/DDBJ whole genome shotgun (WGS) entry which is preliminary data.</text>
</comment>
<keyword evidence="1" id="KW-0808">Transferase</keyword>
<keyword evidence="4" id="KW-1185">Reference proteome</keyword>
<evidence type="ECO:0000259" key="2">
    <source>
        <dbReference type="PROSITE" id="PS51186"/>
    </source>
</evidence>
<dbReference type="InterPro" id="IPR000182">
    <property type="entry name" value="GNAT_dom"/>
</dbReference>
<dbReference type="InterPro" id="IPR050769">
    <property type="entry name" value="NAT_camello-type"/>
</dbReference>
<dbReference type="Proteomes" id="UP000787635">
    <property type="component" value="Unassembled WGS sequence"/>
</dbReference>
<dbReference type="Pfam" id="PF00583">
    <property type="entry name" value="Acetyltransf_1"/>
    <property type="match status" value="1"/>
</dbReference>
<dbReference type="Gene3D" id="3.40.630.30">
    <property type="match status" value="1"/>
</dbReference>
<organism evidence="3 4">
    <name type="scientific">Falsiroseomonas selenitidurans</name>
    <dbReference type="NCBI Taxonomy" id="2716335"/>
    <lineage>
        <taxon>Bacteria</taxon>
        <taxon>Pseudomonadati</taxon>
        <taxon>Pseudomonadota</taxon>
        <taxon>Alphaproteobacteria</taxon>
        <taxon>Acetobacterales</taxon>
        <taxon>Roseomonadaceae</taxon>
        <taxon>Falsiroseomonas</taxon>
    </lineage>
</organism>
<dbReference type="SUPFAM" id="SSF55729">
    <property type="entry name" value="Acyl-CoA N-acyltransferases (Nat)"/>
    <property type="match status" value="1"/>
</dbReference>
<dbReference type="RefSeq" id="WP_168034654.1">
    <property type="nucleotide sequence ID" value="NZ_JAAVNE010000059.1"/>
</dbReference>
<reference evidence="3 4" key="1">
    <citation type="submission" date="2020-03" db="EMBL/GenBank/DDBJ databases">
        <title>Roseomonas selenitidurans sp. nov. isolated from urban soil.</title>
        <authorList>
            <person name="Liu H."/>
        </authorList>
    </citation>
    <scope>NUCLEOTIDE SEQUENCE [LARGE SCALE GENOMIC DNA]</scope>
    <source>
        <strain evidence="3 4">BU-1</strain>
    </source>
</reference>
<dbReference type="CDD" id="cd04301">
    <property type="entry name" value="NAT_SF"/>
    <property type="match status" value="1"/>
</dbReference>
<gene>
    <name evidence="3" type="ORF">HEQ75_23975</name>
</gene>
<dbReference type="EMBL" id="JAAVNE010000059">
    <property type="protein sequence ID" value="NKC33937.1"/>
    <property type="molecule type" value="Genomic_DNA"/>
</dbReference>
<dbReference type="PROSITE" id="PS51186">
    <property type="entry name" value="GNAT"/>
    <property type="match status" value="1"/>
</dbReference>
<evidence type="ECO:0000313" key="3">
    <source>
        <dbReference type="EMBL" id="NKC33937.1"/>
    </source>
</evidence>
<name>A0ABX1EEH0_9PROT</name>
<dbReference type="InterPro" id="IPR016181">
    <property type="entry name" value="Acyl_CoA_acyltransferase"/>
</dbReference>
<proteinExistence type="predicted"/>
<dbReference type="PANTHER" id="PTHR13947">
    <property type="entry name" value="GNAT FAMILY N-ACETYLTRANSFERASE"/>
    <property type="match status" value="1"/>
</dbReference>
<feature type="domain" description="N-acetyltransferase" evidence="2">
    <location>
        <begin position="1"/>
        <end position="162"/>
    </location>
</feature>
<sequence>MPRLTDQPVPGCLARLIALHADWYGRHWGFGLAFEAQVAAGLGDFAQVLPHPDCRLFLALSDSGAVVGGIALDGRARPAARIRWFILDEAARGGTGRRLLRAALDFAEARGLGPLWLTTFAGLDAARRLYEQHGFHLVAEAPDTSWGVRVREQRFERIMPVP</sequence>
<dbReference type="PANTHER" id="PTHR13947:SF37">
    <property type="entry name" value="LD18367P"/>
    <property type="match status" value="1"/>
</dbReference>
<evidence type="ECO:0000313" key="4">
    <source>
        <dbReference type="Proteomes" id="UP000787635"/>
    </source>
</evidence>